<evidence type="ECO:0000313" key="1">
    <source>
        <dbReference type="EMBL" id="MBR0683160.1"/>
    </source>
</evidence>
<protein>
    <submittedName>
        <fullName evidence="1">Uncharacterized protein</fullName>
    </submittedName>
</protein>
<keyword evidence="2" id="KW-1185">Reference proteome</keyword>
<organism evidence="1 2">
    <name type="scientific">Neoroseomonas eburnea</name>
    <dbReference type="NCBI Taxonomy" id="1346889"/>
    <lineage>
        <taxon>Bacteria</taxon>
        <taxon>Pseudomonadati</taxon>
        <taxon>Pseudomonadota</taxon>
        <taxon>Alphaproteobacteria</taxon>
        <taxon>Acetobacterales</taxon>
        <taxon>Acetobacteraceae</taxon>
        <taxon>Neoroseomonas</taxon>
    </lineage>
</organism>
<dbReference type="RefSeq" id="WP_211848730.1">
    <property type="nucleotide sequence ID" value="NZ_JAAEDL010000027.1"/>
</dbReference>
<evidence type="ECO:0000313" key="2">
    <source>
        <dbReference type="Proteomes" id="UP001138709"/>
    </source>
</evidence>
<dbReference type="Proteomes" id="UP001138709">
    <property type="component" value="Unassembled WGS sequence"/>
</dbReference>
<reference evidence="1" key="2">
    <citation type="journal article" date="2021" name="Syst. Appl. Microbiol.">
        <title>Roseomonas hellenica sp. nov., isolated from roots of wild-growing Alkanna tinctoria.</title>
        <authorList>
            <person name="Rat A."/>
            <person name="Naranjo H.D."/>
            <person name="Lebbe L."/>
            <person name="Cnockaert M."/>
            <person name="Krigas N."/>
            <person name="Grigoriadou K."/>
            <person name="Maloupa E."/>
            <person name="Willems A."/>
        </authorList>
    </citation>
    <scope>NUCLEOTIDE SEQUENCE</scope>
    <source>
        <strain evidence="1">LMG 31228</strain>
    </source>
</reference>
<comment type="caution">
    <text evidence="1">The sequence shown here is derived from an EMBL/GenBank/DDBJ whole genome shotgun (WGS) entry which is preliminary data.</text>
</comment>
<name>A0A9X9XHH4_9PROT</name>
<dbReference type="EMBL" id="JAAEDL010000027">
    <property type="protein sequence ID" value="MBR0683160.1"/>
    <property type="molecule type" value="Genomic_DNA"/>
</dbReference>
<dbReference type="AlphaFoldDB" id="A0A9X9XHH4"/>
<proteinExistence type="predicted"/>
<gene>
    <name evidence="1" type="ORF">GXW74_21905</name>
</gene>
<sequence length="321" mass="34982">MLLKAALLHRGGSIREKGKANQTIGFSLCVRRALTGGKAAFLSEEQSISLQAINGLRDAAQHHLVTLSEAALYLHPQAGVTLFRDILDKVFGRKLTDVVPSRVLPISTSPPVDLVTLFAQEHAAVRQLLKPRSRKAQLAEQRLRAMAILDRAIKGEQGQPTESELRTLAKAVKSGTDWLDLFPGVAAVNITVDGSGPTLSLRLTKQEGVPVRVTRDGEAGDAVIAIRRVNDTDIYTLGRNDLATKLKISQFEASALIELLEVQADPECYKVIRIGSQAHKRYSMKALDILAKARAAGRIGEAVKHMKARRTGRAENRVAVR</sequence>
<reference evidence="1" key="1">
    <citation type="submission" date="2020-01" db="EMBL/GenBank/DDBJ databases">
        <authorList>
            <person name="Rat A."/>
        </authorList>
    </citation>
    <scope>NUCLEOTIDE SEQUENCE</scope>
    <source>
        <strain evidence="1">LMG 31228</strain>
    </source>
</reference>
<accession>A0A9X9XHH4</accession>